<dbReference type="Proteomes" id="UP000063234">
    <property type="component" value="Chromosome"/>
</dbReference>
<evidence type="ECO:0000256" key="2">
    <source>
        <dbReference type="ARBA" id="ARBA00022801"/>
    </source>
</evidence>
<dbReference type="KEGG" id="ttk:TST_1010"/>
<comment type="catalytic activity">
    <reaction evidence="4">
        <text>dTTP + H2O = dTMP + diphosphate + H(+)</text>
        <dbReference type="Rhea" id="RHEA:28534"/>
        <dbReference type="ChEBI" id="CHEBI:15377"/>
        <dbReference type="ChEBI" id="CHEBI:15378"/>
        <dbReference type="ChEBI" id="CHEBI:33019"/>
        <dbReference type="ChEBI" id="CHEBI:37568"/>
        <dbReference type="ChEBI" id="CHEBI:63528"/>
        <dbReference type="EC" id="3.6.1.9"/>
    </reaction>
</comment>
<dbReference type="EMBL" id="AP013035">
    <property type="protein sequence ID" value="BAT71804.1"/>
    <property type="molecule type" value="Genomic_DNA"/>
</dbReference>
<dbReference type="Pfam" id="PF14330">
    <property type="entry name" value="DUF4387"/>
    <property type="match status" value="1"/>
</dbReference>
<accession>A0A0S3QU17</accession>
<dbReference type="InterPro" id="IPR029001">
    <property type="entry name" value="ITPase-like_fam"/>
</dbReference>
<dbReference type="PATRIC" id="fig|1298851.3.peg.1053"/>
<keyword evidence="4" id="KW-0963">Cytoplasm</keyword>
<protein>
    <recommendedName>
        <fullName evidence="4">dTTP/UTP pyrophosphatase</fullName>
        <shortName evidence="4">dTTPase/UTPase</shortName>
        <ecNumber evidence="4">3.6.1.9</ecNumber>
    </recommendedName>
    <alternativeName>
        <fullName evidence="4">Nucleoside triphosphate pyrophosphatase</fullName>
    </alternativeName>
    <alternativeName>
        <fullName evidence="4">Nucleotide pyrophosphatase</fullName>
        <shortName evidence="4">Nucleotide PPase</shortName>
    </alternativeName>
</protein>
<evidence type="ECO:0000256" key="3">
    <source>
        <dbReference type="ARBA" id="ARBA00023080"/>
    </source>
</evidence>
<dbReference type="PANTHER" id="PTHR43213">
    <property type="entry name" value="BIFUNCTIONAL DTTP/UTP PYROPHOSPHATASE/METHYLTRANSFERASE PROTEIN-RELATED"/>
    <property type="match status" value="1"/>
</dbReference>
<dbReference type="RefSeq" id="WP_068549802.1">
    <property type="nucleotide sequence ID" value="NZ_AP013035.1"/>
</dbReference>
<comment type="cofactor">
    <cofactor evidence="1 4">
        <name>a divalent metal cation</name>
        <dbReference type="ChEBI" id="CHEBI:60240"/>
    </cofactor>
</comment>
<dbReference type="GO" id="GO:0005737">
    <property type="term" value="C:cytoplasm"/>
    <property type="evidence" value="ECO:0007669"/>
    <property type="project" value="UniProtKB-SubCell"/>
</dbReference>
<evidence type="ECO:0000259" key="5">
    <source>
        <dbReference type="Pfam" id="PF14330"/>
    </source>
</evidence>
<comment type="caution">
    <text evidence="4">Lacks conserved residue(s) required for the propagation of feature annotation.</text>
</comment>
<feature type="site" description="Important for substrate specificity" evidence="4">
    <location>
        <position position="68"/>
    </location>
</feature>
<dbReference type="Gene3D" id="3.90.950.10">
    <property type="match status" value="1"/>
</dbReference>
<dbReference type="InterPro" id="IPR025496">
    <property type="entry name" value="DUF4387"/>
</dbReference>
<feature type="domain" description="DUF4387" evidence="5">
    <location>
        <begin position="192"/>
        <end position="288"/>
    </location>
</feature>
<feature type="site" description="Important for substrate specificity" evidence="4">
    <location>
        <position position="11"/>
    </location>
</feature>
<feature type="site" description="Important for substrate specificity" evidence="4">
    <location>
        <position position="150"/>
    </location>
</feature>
<dbReference type="NCBIfam" id="TIGR00172">
    <property type="entry name" value="maf"/>
    <property type="match status" value="1"/>
</dbReference>
<keyword evidence="2 4" id="KW-0378">Hydrolase</keyword>
<evidence type="ECO:0000256" key="1">
    <source>
        <dbReference type="ARBA" id="ARBA00001968"/>
    </source>
</evidence>
<dbReference type="GO" id="GO:0009117">
    <property type="term" value="P:nucleotide metabolic process"/>
    <property type="evidence" value="ECO:0007669"/>
    <property type="project" value="UniProtKB-KW"/>
</dbReference>
<dbReference type="HAMAP" id="MF_00528">
    <property type="entry name" value="Maf"/>
    <property type="match status" value="1"/>
</dbReference>
<evidence type="ECO:0000313" key="7">
    <source>
        <dbReference type="Proteomes" id="UP000063234"/>
    </source>
</evidence>
<comment type="function">
    <text evidence="4">Nucleoside triphosphate pyrophosphatase that hydrolyzes dTTP and UTP. May have a dual role in cell division arrest and in preventing the incorporation of modified nucleotides into cellular nucleic acids.</text>
</comment>
<name>A0A0S3QU17_THET7</name>
<dbReference type="GO" id="GO:0036221">
    <property type="term" value="F:UTP diphosphatase activity"/>
    <property type="evidence" value="ECO:0007669"/>
    <property type="project" value="RHEA"/>
</dbReference>
<comment type="subcellular location">
    <subcellularLocation>
        <location evidence="4">Cytoplasm</location>
    </subcellularLocation>
</comment>
<dbReference type="AlphaFoldDB" id="A0A0S3QU17"/>
<dbReference type="Pfam" id="PF02545">
    <property type="entry name" value="Maf"/>
    <property type="match status" value="1"/>
</dbReference>
<dbReference type="EC" id="3.6.1.9" evidence="4"/>
<dbReference type="CDD" id="cd00555">
    <property type="entry name" value="Maf"/>
    <property type="match status" value="1"/>
</dbReference>
<dbReference type="SUPFAM" id="SSF52972">
    <property type="entry name" value="ITPase-like"/>
    <property type="match status" value="1"/>
</dbReference>
<dbReference type="OrthoDB" id="9807767at2"/>
<dbReference type="GO" id="GO:0036218">
    <property type="term" value="F:dTTP diphosphatase activity"/>
    <property type="evidence" value="ECO:0007669"/>
    <property type="project" value="RHEA"/>
</dbReference>
<comment type="similarity">
    <text evidence="4">Belongs to the Maf family. YhdE subfamily.</text>
</comment>
<keyword evidence="7" id="KW-1185">Reference proteome</keyword>
<gene>
    <name evidence="6" type="primary">maf</name>
    <name evidence="6" type="ORF">TST_1010</name>
</gene>
<dbReference type="PANTHER" id="PTHR43213:SF5">
    <property type="entry name" value="BIFUNCTIONAL DTTP_UTP PYROPHOSPHATASE_METHYLTRANSFERASE PROTEIN-RELATED"/>
    <property type="match status" value="1"/>
</dbReference>
<evidence type="ECO:0000256" key="4">
    <source>
        <dbReference type="HAMAP-Rule" id="MF_00528"/>
    </source>
</evidence>
<keyword evidence="3 4" id="KW-0546">Nucleotide metabolism</keyword>
<organism evidence="6 7">
    <name type="scientific">Thermosulfidibacter takaii (strain DSM 17441 / JCM 13301 / NBRC 103674 / ABI70S6)</name>
    <dbReference type="NCBI Taxonomy" id="1298851"/>
    <lineage>
        <taxon>Bacteria</taxon>
        <taxon>Pseudomonadati</taxon>
        <taxon>Thermosulfidibacterota</taxon>
        <taxon>Thermosulfidibacteria</taxon>
        <taxon>Thermosulfidibacterales</taxon>
        <taxon>Thermosulfidibacteraceae</taxon>
    </lineage>
</organism>
<feature type="active site" description="Proton acceptor" evidence="4">
    <location>
        <position position="67"/>
    </location>
</feature>
<proteinExistence type="inferred from homology"/>
<dbReference type="STRING" id="1298851.TST_1010"/>
<evidence type="ECO:0000313" key="6">
    <source>
        <dbReference type="EMBL" id="BAT71804.1"/>
    </source>
</evidence>
<reference evidence="7" key="1">
    <citation type="journal article" date="2018" name="Science">
        <title>A primordial and reversible TCA cycle in a facultatively chemolithoautotrophic thermophile.</title>
        <authorList>
            <person name="Nunoura T."/>
            <person name="Chikaraishi Y."/>
            <person name="Izaki R."/>
            <person name="Suwa T."/>
            <person name="Sato T."/>
            <person name="Harada T."/>
            <person name="Mori K."/>
            <person name="Kato Y."/>
            <person name="Miyazaki M."/>
            <person name="Shimamura S."/>
            <person name="Yanagawa K."/>
            <person name="Shuto A."/>
            <person name="Ohkouchi N."/>
            <person name="Fujita N."/>
            <person name="Takaki Y."/>
            <person name="Atomi H."/>
            <person name="Takai K."/>
        </authorList>
    </citation>
    <scope>NUCLEOTIDE SEQUENCE [LARGE SCALE GENOMIC DNA]</scope>
    <source>
        <strain evidence="7">DSM 17441 / JCM 13301 / NBRC 103674 / ABI70S6</strain>
    </source>
</reference>
<sequence>MKVVLVSTSPRRKKLLERIIPHFEVIKPEVSETLSPDIKPPDAALELAKRKVNSITKEDNTVYIAADTVVEFGGQILGKPKDEEDAFRMLRLLSGKWHLVHTGVSVATKDKTTFGVKTTKVNFMKLTDKEIMRYIKSYKPLDKAGAYGIQDGAEVFVEKIEGSYSNVVGLPLNLTYKLLKEVDYQFKRWVPLKEIAAIVRSKNAGPFEVTFDIMFDNEANYKKFKNGNYITKESFAKLYNIDENEIIVFEYFDQAMALKITTKRKIPSGSIGDEDVYAAQQHMPLMNLLIPWE</sequence>
<dbReference type="InterPro" id="IPR003697">
    <property type="entry name" value="Maf-like"/>
</dbReference>
<comment type="catalytic activity">
    <reaction evidence="4">
        <text>UTP + H2O = UMP + diphosphate + H(+)</text>
        <dbReference type="Rhea" id="RHEA:29395"/>
        <dbReference type="ChEBI" id="CHEBI:15377"/>
        <dbReference type="ChEBI" id="CHEBI:15378"/>
        <dbReference type="ChEBI" id="CHEBI:33019"/>
        <dbReference type="ChEBI" id="CHEBI:46398"/>
        <dbReference type="ChEBI" id="CHEBI:57865"/>
        <dbReference type="EC" id="3.6.1.9"/>
    </reaction>
</comment>